<sequence length="187" mass="19905">MSGKPSLLALTAIAAMLSTVAHAVTAASPDAPQTRLGTAIQQDMATRDQSATRRNRALVLREQVAKATEERIKADLRARQEQADVATTAAGTPGHTAEGAQYDNLARIYQAMKPAKAAVVLEQLDMDVQMKVAQRMRERSTALILAAMSPSGAADLSMSLARKAPKKKDVMPPLRVTTSKSTARATP</sequence>
<name>A0ABQ3M021_9SPHN</name>
<dbReference type="InterPro" id="IPR006668">
    <property type="entry name" value="Mg_transptr_MgtE_intracell_dom"/>
</dbReference>
<feature type="domain" description="Magnesium transporter MgtE intracellular" evidence="3">
    <location>
        <begin position="102"/>
        <end position="163"/>
    </location>
</feature>
<keyword evidence="5" id="KW-1185">Reference proteome</keyword>
<dbReference type="Proteomes" id="UP000652430">
    <property type="component" value="Unassembled WGS sequence"/>
</dbReference>
<dbReference type="Pfam" id="PF03448">
    <property type="entry name" value="MgtE_N"/>
    <property type="match status" value="1"/>
</dbReference>
<evidence type="ECO:0000256" key="2">
    <source>
        <dbReference type="SAM" id="SignalP"/>
    </source>
</evidence>
<accession>A0ABQ3M021</accession>
<dbReference type="RefSeq" id="WP_189677233.1">
    <property type="nucleotide sequence ID" value="NZ_BNAQ01000006.1"/>
</dbReference>
<evidence type="ECO:0000313" key="4">
    <source>
        <dbReference type="EMBL" id="GHH23283.1"/>
    </source>
</evidence>
<comment type="caution">
    <text evidence="4">The sequence shown here is derived from an EMBL/GenBank/DDBJ whole genome shotgun (WGS) entry which is preliminary data.</text>
</comment>
<reference evidence="5" key="1">
    <citation type="journal article" date="2019" name="Int. J. Syst. Evol. Microbiol.">
        <title>The Global Catalogue of Microorganisms (GCM) 10K type strain sequencing project: providing services to taxonomists for standard genome sequencing and annotation.</title>
        <authorList>
            <consortium name="The Broad Institute Genomics Platform"/>
            <consortium name="The Broad Institute Genome Sequencing Center for Infectious Disease"/>
            <person name="Wu L."/>
            <person name="Ma J."/>
        </authorList>
    </citation>
    <scope>NUCLEOTIDE SEQUENCE [LARGE SCALE GENOMIC DNA]</scope>
    <source>
        <strain evidence="5">CGMCC 1.8957</strain>
    </source>
</reference>
<feature type="chain" id="PRO_5045632277" description="Magnesium transporter MgtE intracellular domain-containing protein" evidence="2">
    <location>
        <begin position="24"/>
        <end position="187"/>
    </location>
</feature>
<gene>
    <name evidence="4" type="ORF">GCM10008023_34070</name>
</gene>
<evidence type="ECO:0000256" key="1">
    <source>
        <dbReference type="SAM" id="MobiDB-lite"/>
    </source>
</evidence>
<proteinExistence type="predicted"/>
<dbReference type="Gene3D" id="1.25.60.10">
    <property type="entry name" value="MgtE N-terminal domain-like"/>
    <property type="match status" value="1"/>
</dbReference>
<organism evidence="4 5">
    <name type="scientific">Sphingomonas glacialis</name>
    <dbReference type="NCBI Taxonomy" id="658225"/>
    <lineage>
        <taxon>Bacteria</taxon>
        <taxon>Pseudomonadati</taxon>
        <taxon>Pseudomonadota</taxon>
        <taxon>Alphaproteobacteria</taxon>
        <taxon>Sphingomonadales</taxon>
        <taxon>Sphingomonadaceae</taxon>
        <taxon>Sphingomonas</taxon>
    </lineage>
</organism>
<dbReference type="InterPro" id="IPR038076">
    <property type="entry name" value="MgtE_N_sf"/>
</dbReference>
<protein>
    <recommendedName>
        <fullName evidence="3">Magnesium transporter MgtE intracellular domain-containing protein</fullName>
    </recommendedName>
</protein>
<keyword evidence="2" id="KW-0732">Signal</keyword>
<dbReference type="EMBL" id="BNAQ01000006">
    <property type="protein sequence ID" value="GHH23283.1"/>
    <property type="molecule type" value="Genomic_DNA"/>
</dbReference>
<evidence type="ECO:0000313" key="5">
    <source>
        <dbReference type="Proteomes" id="UP000652430"/>
    </source>
</evidence>
<feature type="compositionally biased region" description="Polar residues" evidence="1">
    <location>
        <begin position="176"/>
        <end position="187"/>
    </location>
</feature>
<evidence type="ECO:0000259" key="3">
    <source>
        <dbReference type="Pfam" id="PF03448"/>
    </source>
</evidence>
<feature type="region of interest" description="Disordered" evidence="1">
    <location>
        <begin position="163"/>
        <end position="187"/>
    </location>
</feature>
<feature type="signal peptide" evidence="2">
    <location>
        <begin position="1"/>
        <end position="23"/>
    </location>
</feature>
<dbReference type="SUPFAM" id="SSF158791">
    <property type="entry name" value="MgtE N-terminal domain-like"/>
    <property type="match status" value="1"/>
</dbReference>